<keyword evidence="2" id="KW-1185">Reference proteome</keyword>
<evidence type="ECO:0000313" key="1">
    <source>
        <dbReference type="EMBL" id="SFZ73959.1"/>
    </source>
</evidence>
<evidence type="ECO:0000313" key="2">
    <source>
        <dbReference type="Proteomes" id="UP000186513"/>
    </source>
</evidence>
<dbReference type="EMBL" id="FPKR01000003">
    <property type="protein sequence ID" value="SFZ73959.1"/>
    <property type="molecule type" value="Genomic_DNA"/>
</dbReference>
<name>A0A1K2HB50_9NEIS</name>
<dbReference type="OrthoDB" id="9960826at2"/>
<dbReference type="STRING" id="1121279.SAMN02745887_01057"/>
<dbReference type="AlphaFoldDB" id="A0A1K2HB50"/>
<protein>
    <submittedName>
        <fullName evidence="1">Uncharacterized protein</fullName>
    </submittedName>
</protein>
<gene>
    <name evidence="1" type="ORF">SAMN02745887_01057</name>
</gene>
<reference evidence="1 2" key="1">
    <citation type="submission" date="2016-11" db="EMBL/GenBank/DDBJ databases">
        <authorList>
            <person name="Jaros S."/>
            <person name="Januszkiewicz K."/>
            <person name="Wedrychowicz H."/>
        </authorList>
    </citation>
    <scope>NUCLEOTIDE SEQUENCE [LARGE SCALE GENOMIC DNA]</scope>
    <source>
        <strain evidence="1 2">DSM 18899</strain>
    </source>
</reference>
<organism evidence="1 2">
    <name type="scientific">Chitinimonas taiwanensis DSM 18899</name>
    <dbReference type="NCBI Taxonomy" id="1121279"/>
    <lineage>
        <taxon>Bacteria</taxon>
        <taxon>Pseudomonadati</taxon>
        <taxon>Pseudomonadota</taxon>
        <taxon>Betaproteobacteria</taxon>
        <taxon>Neisseriales</taxon>
        <taxon>Chitinibacteraceae</taxon>
        <taxon>Chitinimonas</taxon>
    </lineage>
</organism>
<dbReference type="Proteomes" id="UP000186513">
    <property type="component" value="Unassembled WGS sequence"/>
</dbReference>
<sequence length="88" mass="9672">MIYALCFATNTLHCFRSEREAGEYCQRHPGDWQLCDAQGRVCYPIGMAPRLHLGLLAAHLWLEQAYLTDGVPDAGWVSAALLPAGVPS</sequence>
<proteinExistence type="predicted"/>
<accession>A0A1K2HB50</accession>
<dbReference type="RefSeq" id="WP_072427576.1">
    <property type="nucleotide sequence ID" value="NZ_FPKR01000003.1"/>
</dbReference>